<keyword evidence="6" id="KW-1185">Reference proteome</keyword>
<reference evidence="6" key="1">
    <citation type="submission" date="2018-05" db="EMBL/GenBank/DDBJ databases">
        <authorList>
            <person name="Li Y."/>
        </authorList>
    </citation>
    <scope>NUCLEOTIDE SEQUENCE [LARGE SCALE GENOMIC DNA]</scope>
    <source>
        <strain evidence="6">3d-2-2</strain>
    </source>
</reference>
<dbReference type="InterPro" id="IPR014721">
    <property type="entry name" value="Ribsml_uS5_D2-typ_fold_subgr"/>
</dbReference>
<dbReference type="SMART" id="SM00382">
    <property type="entry name" value="AAA"/>
    <property type="match status" value="1"/>
</dbReference>
<dbReference type="AlphaFoldDB" id="A0A2V1JX41"/>
<dbReference type="PANTHER" id="PTHR32039">
    <property type="entry name" value="MAGNESIUM-CHELATASE SUBUNIT CHLI"/>
    <property type="match status" value="1"/>
</dbReference>
<evidence type="ECO:0000313" key="6">
    <source>
        <dbReference type="Proteomes" id="UP000245212"/>
    </source>
</evidence>
<dbReference type="InterPro" id="IPR001208">
    <property type="entry name" value="MCM_dom"/>
</dbReference>
<dbReference type="InterPro" id="IPR000523">
    <property type="entry name" value="Mg_chelatse_chII-like_cat_dom"/>
</dbReference>
<keyword evidence="5" id="KW-0378">Hydrolase</keyword>
<dbReference type="EMBL" id="QETA01000003">
    <property type="protein sequence ID" value="PWF23042.1"/>
    <property type="molecule type" value="Genomic_DNA"/>
</dbReference>
<dbReference type="InterPro" id="IPR003593">
    <property type="entry name" value="AAA+_ATPase"/>
</dbReference>
<dbReference type="Proteomes" id="UP000245212">
    <property type="component" value="Unassembled WGS sequence"/>
</dbReference>
<dbReference type="SUPFAM" id="SSF52540">
    <property type="entry name" value="P-loop containing nucleoside triphosphate hydrolases"/>
    <property type="match status" value="1"/>
</dbReference>
<dbReference type="Pfam" id="PF13541">
    <property type="entry name" value="ChlI"/>
    <property type="match status" value="1"/>
</dbReference>
<dbReference type="InterPro" id="IPR045006">
    <property type="entry name" value="CHLI-like"/>
</dbReference>
<proteinExistence type="inferred from homology"/>
<dbReference type="Pfam" id="PF01078">
    <property type="entry name" value="Mg_chelatase"/>
    <property type="match status" value="1"/>
</dbReference>
<organism evidence="5 6">
    <name type="scientific">Corticimicrobacter populi</name>
    <dbReference type="NCBI Taxonomy" id="2175229"/>
    <lineage>
        <taxon>Bacteria</taxon>
        <taxon>Pseudomonadati</taxon>
        <taxon>Pseudomonadota</taxon>
        <taxon>Betaproteobacteria</taxon>
        <taxon>Burkholderiales</taxon>
        <taxon>Alcaligenaceae</taxon>
        <taxon>Corticimicrobacter</taxon>
    </lineage>
</organism>
<dbReference type="GO" id="GO:0003677">
    <property type="term" value="F:DNA binding"/>
    <property type="evidence" value="ECO:0007669"/>
    <property type="project" value="InterPro"/>
</dbReference>
<gene>
    <name evidence="5" type="ORF">DD235_08545</name>
</gene>
<dbReference type="GO" id="GO:0006508">
    <property type="term" value="P:proteolysis"/>
    <property type="evidence" value="ECO:0007669"/>
    <property type="project" value="UniProtKB-KW"/>
</dbReference>
<dbReference type="NCBIfam" id="TIGR00368">
    <property type="entry name" value="YifB family Mg chelatase-like AAA ATPase"/>
    <property type="match status" value="1"/>
</dbReference>
<evidence type="ECO:0000256" key="3">
    <source>
        <dbReference type="ARBA" id="ARBA00022840"/>
    </source>
</evidence>
<dbReference type="RefSeq" id="WP_109061656.1">
    <property type="nucleotide sequence ID" value="NZ_QETA01000003.1"/>
</dbReference>
<dbReference type="GO" id="GO:0005524">
    <property type="term" value="F:ATP binding"/>
    <property type="evidence" value="ECO:0007669"/>
    <property type="project" value="UniProtKB-KW"/>
</dbReference>
<keyword evidence="5" id="KW-0645">Protease</keyword>
<dbReference type="SUPFAM" id="SSF54211">
    <property type="entry name" value="Ribosomal protein S5 domain 2-like"/>
    <property type="match status" value="1"/>
</dbReference>
<dbReference type="GO" id="GO:0008233">
    <property type="term" value="F:peptidase activity"/>
    <property type="evidence" value="ECO:0007669"/>
    <property type="project" value="UniProtKB-KW"/>
</dbReference>
<dbReference type="Gene3D" id="3.40.50.300">
    <property type="entry name" value="P-loop containing nucleotide triphosphate hydrolases"/>
    <property type="match status" value="1"/>
</dbReference>
<name>A0A2V1JX41_9BURK</name>
<dbReference type="PRINTS" id="PR01657">
    <property type="entry name" value="MCMFAMILY"/>
</dbReference>
<dbReference type="Pfam" id="PF13335">
    <property type="entry name" value="Mg_chelatase_C"/>
    <property type="match status" value="1"/>
</dbReference>
<accession>A0A2V1JX41</accession>
<evidence type="ECO:0000259" key="4">
    <source>
        <dbReference type="SMART" id="SM00382"/>
    </source>
</evidence>
<dbReference type="InterPro" id="IPR004482">
    <property type="entry name" value="Mg_chelat-rel"/>
</dbReference>
<sequence length="507" mass="53727">MSLAIVASRAVAGLDAPPVRVEVHLAPGLPLFTIVGLPDTGVRESRERVRAALVNSGYVFPPGRVTVNLAPADLHKESGRFDLPIAIGILLASGQLVEHPDRRIEHFVLAGELSLTGALSPVAAALPIALAVARSQPAAILILPAGCAAQGSRVPGLTVLAAPDLAAVTAHLSGGLNLPQAQMMSCRSGMPDQPAWPCLSDVRGQPAARRALEVAAAGGHHLLLSGAPGSGKSMLAQRLPGILPRLSAEEALEVAAIACLQGDERAAWDACRPFRAPHHGTTPVAMAGGGAGPRPGEVSLAHRGVLFLDELPEFRREVLEMLREPLETGTIQIARSRAKVSYPAAFQLVAAMNPCPCGGGLHCLCTPEQRQRYRSRISGPLLDRFDLLQAMPPQDAEWLALPAGEASRCVAERVLSCRNRQTARQGCSNAMLSAGRIESLCPLQASAQSMLRQAMQRWRWSARAVHRVLRVARTVADLEGRSQIDDTHLAEAIRYRRPLASADAIGS</sequence>
<dbReference type="InterPro" id="IPR027417">
    <property type="entry name" value="P-loop_NTPase"/>
</dbReference>
<comment type="similarity">
    <text evidence="1">Belongs to the Mg-chelatase subunits D/I family. ComM subfamily.</text>
</comment>
<protein>
    <submittedName>
        <fullName evidence="5">ATP-dependent protease</fullName>
    </submittedName>
</protein>
<keyword evidence="2" id="KW-0547">Nucleotide-binding</keyword>
<evidence type="ECO:0000256" key="1">
    <source>
        <dbReference type="ARBA" id="ARBA00006354"/>
    </source>
</evidence>
<dbReference type="InterPro" id="IPR025158">
    <property type="entry name" value="Mg_chelat-rel_C"/>
</dbReference>
<feature type="domain" description="AAA+ ATPase" evidence="4">
    <location>
        <begin position="218"/>
        <end position="395"/>
    </location>
</feature>
<evidence type="ECO:0000256" key="2">
    <source>
        <dbReference type="ARBA" id="ARBA00022741"/>
    </source>
</evidence>
<dbReference type="Gene3D" id="3.30.230.10">
    <property type="match status" value="1"/>
</dbReference>
<dbReference type="InterPro" id="IPR020568">
    <property type="entry name" value="Ribosomal_Su5_D2-typ_SF"/>
</dbReference>
<comment type="caution">
    <text evidence="5">The sequence shown here is derived from an EMBL/GenBank/DDBJ whole genome shotgun (WGS) entry which is preliminary data.</text>
</comment>
<keyword evidence="3" id="KW-0067">ATP-binding</keyword>
<dbReference type="PANTHER" id="PTHR32039:SF7">
    <property type="entry name" value="COMPETENCE PROTEIN COMM"/>
    <property type="match status" value="1"/>
</dbReference>
<evidence type="ECO:0000313" key="5">
    <source>
        <dbReference type="EMBL" id="PWF23042.1"/>
    </source>
</evidence>